<dbReference type="SUPFAM" id="SSF52833">
    <property type="entry name" value="Thioredoxin-like"/>
    <property type="match status" value="1"/>
</dbReference>
<reference evidence="4" key="1">
    <citation type="journal article" date="2023" name="Mol. Phylogenet. Evol.">
        <title>Genome-scale phylogeny and comparative genomics of the fungal order Sordariales.</title>
        <authorList>
            <person name="Hensen N."/>
            <person name="Bonometti L."/>
            <person name="Westerberg I."/>
            <person name="Brannstrom I.O."/>
            <person name="Guillou S."/>
            <person name="Cros-Aarteil S."/>
            <person name="Calhoun S."/>
            <person name="Haridas S."/>
            <person name="Kuo A."/>
            <person name="Mondo S."/>
            <person name="Pangilinan J."/>
            <person name="Riley R."/>
            <person name="LaButti K."/>
            <person name="Andreopoulos B."/>
            <person name="Lipzen A."/>
            <person name="Chen C."/>
            <person name="Yan M."/>
            <person name="Daum C."/>
            <person name="Ng V."/>
            <person name="Clum A."/>
            <person name="Steindorff A."/>
            <person name="Ohm R.A."/>
            <person name="Martin F."/>
            <person name="Silar P."/>
            <person name="Natvig D.O."/>
            <person name="Lalanne C."/>
            <person name="Gautier V."/>
            <person name="Ament-Velasquez S.L."/>
            <person name="Kruys A."/>
            <person name="Hutchinson M.I."/>
            <person name="Powell A.J."/>
            <person name="Barry K."/>
            <person name="Miller A.N."/>
            <person name="Grigoriev I.V."/>
            <person name="Debuchy R."/>
            <person name="Gladieux P."/>
            <person name="Hiltunen Thoren M."/>
            <person name="Johannesson H."/>
        </authorList>
    </citation>
    <scope>NUCLEOTIDE SEQUENCE</scope>
    <source>
        <strain evidence="4">PSN243</strain>
    </source>
</reference>
<protein>
    <submittedName>
        <fullName evidence="4">Thioredoxin</fullName>
    </submittedName>
</protein>
<feature type="domain" description="Thioredoxin" evidence="3">
    <location>
        <begin position="1"/>
        <end position="107"/>
    </location>
</feature>
<accession>A0AAV9GHX2</accession>
<dbReference type="PROSITE" id="PS51352">
    <property type="entry name" value="THIOREDOXIN_2"/>
    <property type="match status" value="1"/>
</dbReference>
<name>A0AAV9GHX2_9PEZI</name>
<evidence type="ECO:0000313" key="5">
    <source>
        <dbReference type="Proteomes" id="UP001321760"/>
    </source>
</evidence>
<organism evidence="4 5">
    <name type="scientific">Podospora aff. communis PSN243</name>
    <dbReference type="NCBI Taxonomy" id="3040156"/>
    <lineage>
        <taxon>Eukaryota</taxon>
        <taxon>Fungi</taxon>
        <taxon>Dikarya</taxon>
        <taxon>Ascomycota</taxon>
        <taxon>Pezizomycotina</taxon>
        <taxon>Sordariomycetes</taxon>
        <taxon>Sordariomycetidae</taxon>
        <taxon>Sordariales</taxon>
        <taxon>Podosporaceae</taxon>
        <taxon>Podospora</taxon>
    </lineage>
</organism>
<dbReference type="EMBL" id="MU865953">
    <property type="protein sequence ID" value="KAK4447005.1"/>
    <property type="molecule type" value="Genomic_DNA"/>
</dbReference>
<sequence>MTVHPISTDASFREIIKTNKVVLLDFFATWCGPCKVISPVVSKMSDDEKYKDVYFGKIDVEVLSDLSDELDVQAMPTFLLFKDGVQAGKLLEPKPAELASLLEKGLETSVGAPTSA</sequence>
<comment type="caution">
    <text evidence="4">The sequence shown here is derived from an EMBL/GenBank/DDBJ whole genome shotgun (WGS) entry which is preliminary data.</text>
</comment>
<evidence type="ECO:0000313" key="4">
    <source>
        <dbReference type="EMBL" id="KAK4447005.1"/>
    </source>
</evidence>
<dbReference type="PANTHER" id="PTHR46115">
    <property type="entry name" value="THIOREDOXIN-LIKE PROTEIN 1"/>
    <property type="match status" value="1"/>
</dbReference>
<dbReference type="InterPro" id="IPR013766">
    <property type="entry name" value="Thioredoxin_domain"/>
</dbReference>
<dbReference type="Proteomes" id="UP001321760">
    <property type="component" value="Unassembled WGS sequence"/>
</dbReference>
<gene>
    <name evidence="4" type="ORF">QBC34DRAFT_468800</name>
</gene>
<evidence type="ECO:0000259" key="3">
    <source>
        <dbReference type="PROSITE" id="PS51352"/>
    </source>
</evidence>
<evidence type="ECO:0000256" key="1">
    <source>
        <dbReference type="ARBA" id="ARBA00008987"/>
    </source>
</evidence>
<keyword evidence="5" id="KW-1185">Reference proteome</keyword>
<keyword evidence="2" id="KW-1015">Disulfide bond</keyword>
<dbReference type="Gene3D" id="3.40.30.10">
    <property type="entry name" value="Glutaredoxin"/>
    <property type="match status" value="1"/>
</dbReference>
<evidence type="ECO:0000256" key="2">
    <source>
        <dbReference type="ARBA" id="ARBA00023157"/>
    </source>
</evidence>
<reference evidence="4" key="2">
    <citation type="submission" date="2023-05" db="EMBL/GenBank/DDBJ databases">
        <authorList>
            <consortium name="Lawrence Berkeley National Laboratory"/>
            <person name="Steindorff A."/>
            <person name="Hensen N."/>
            <person name="Bonometti L."/>
            <person name="Westerberg I."/>
            <person name="Brannstrom I.O."/>
            <person name="Guillou S."/>
            <person name="Cros-Aarteil S."/>
            <person name="Calhoun S."/>
            <person name="Haridas S."/>
            <person name="Kuo A."/>
            <person name="Mondo S."/>
            <person name="Pangilinan J."/>
            <person name="Riley R."/>
            <person name="Labutti K."/>
            <person name="Andreopoulos B."/>
            <person name="Lipzen A."/>
            <person name="Chen C."/>
            <person name="Yanf M."/>
            <person name="Daum C."/>
            <person name="Ng V."/>
            <person name="Clum A."/>
            <person name="Ohm R."/>
            <person name="Martin F."/>
            <person name="Silar P."/>
            <person name="Natvig D."/>
            <person name="Lalanne C."/>
            <person name="Gautier V."/>
            <person name="Ament-Velasquez S.L."/>
            <person name="Kruys A."/>
            <person name="Hutchinson M.I."/>
            <person name="Powell A.J."/>
            <person name="Barry K."/>
            <person name="Miller A.N."/>
            <person name="Grigoriev I.V."/>
            <person name="Debuchy R."/>
            <person name="Gladieux P."/>
            <person name="Thoren M.H."/>
            <person name="Johannesson H."/>
        </authorList>
    </citation>
    <scope>NUCLEOTIDE SEQUENCE</scope>
    <source>
        <strain evidence="4">PSN243</strain>
    </source>
</reference>
<comment type="similarity">
    <text evidence="1">Belongs to the thioredoxin family.</text>
</comment>
<proteinExistence type="inferred from homology"/>
<dbReference type="PRINTS" id="PR00421">
    <property type="entry name" value="THIOREDOXIN"/>
</dbReference>
<dbReference type="InterPro" id="IPR017937">
    <property type="entry name" value="Thioredoxin_CS"/>
</dbReference>
<dbReference type="InterPro" id="IPR036249">
    <property type="entry name" value="Thioredoxin-like_sf"/>
</dbReference>
<dbReference type="PROSITE" id="PS00194">
    <property type="entry name" value="THIOREDOXIN_1"/>
    <property type="match status" value="1"/>
</dbReference>
<dbReference type="AlphaFoldDB" id="A0AAV9GHX2"/>
<dbReference type="Pfam" id="PF00085">
    <property type="entry name" value="Thioredoxin"/>
    <property type="match status" value="1"/>
</dbReference>
<dbReference type="CDD" id="cd02947">
    <property type="entry name" value="TRX_family"/>
    <property type="match status" value="1"/>
</dbReference>